<evidence type="ECO:0000313" key="10">
    <source>
        <dbReference type="Proteomes" id="UP001197093"/>
    </source>
</evidence>
<evidence type="ECO:0000256" key="4">
    <source>
        <dbReference type="ARBA" id="ARBA00022989"/>
    </source>
</evidence>
<dbReference type="Gene3D" id="1.20.1250.20">
    <property type="entry name" value="MFS general substrate transporter like domains"/>
    <property type="match status" value="2"/>
</dbReference>
<dbReference type="Proteomes" id="UP001197093">
    <property type="component" value="Unassembled WGS sequence"/>
</dbReference>
<feature type="transmembrane region" description="Helical" evidence="7">
    <location>
        <begin position="339"/>
        <end position="358"/>
    </location>
</feature>
<dbReference type="PANTHER" id="PTHR43791">
    <property type="entry name" value="PERMEASE-RELATED"/>
    <property type="match status" value="1"/>
</dbReference>
<dbReference type="InterPro" id="IPR036259">
    <property type="entry name" value="MFS_trans_sf"/>
</dbReference>
<evidence type="ECO:0000256" key="7">
    <source>
        <dbReference type="SAM" id="Phobius"/>
    </source>
</evidence>
<comment type="subcellular location">
    <subcellularLocation>
        <location evidence="1">Membrane</location>
        <topology evidence="1">Multi-pass membrane protein</topology>
    </subcellularLocation>
</comment>
<feature type="transmembrane region" description="Helical" evidence="7">
    <location>
        <begin position="224"/>
        <end position="247"/>
    </location>
</feature>
<evidence type="ECO:0000256" key="2">
    <source>
        <dbReference type="ARBA" id="ARBA00022448"/>
    </source>
</evidence>
<name>A0AAD4I102_9PEZI</name>
<evidence type="ECO:0000256" key="3">
    <source>
        <dbReference type="ARBA" id="ARBA00022692"/>
    </source>
</evidence>
<feature type="transmembrane region" description="Helical" evidence="7">
    <location>
        <begin position="440"/>
        <end position="464"/>
    </location>
</feature>
<dbReference type="GO" id="GO:0022857">
    <property type="term" value="F:transmembrane transporter activity"/>
    <property type="evidence" value="ECO:0007669"/>
    <property type="project" value="InterPro"/>
</dbReference>
<gene>
    <name evidence="9" type="ORF">NEMBOFW57_004881</name>
</gene>
<feature type="transmembrane region" description="Helical" evidence="7">
    <location>
        <begin position="60"/>
        <end position="77"/>
    </location>
</feature>
<feature type="compositionally biased region" description="Basic and acidic residues" evidence="6">
    <location>
        <begin position="1"/>
        <end position="22"/>
    </location>
</feature>
<proteinExistence type="predicted"/>
<dbReference type="PROSITE" id="PS50850">
    <property type="entry name" value="MFS"/>
    <property type="match status" value="1"/>
</dbReference>
<feature type="transmembrane region" description="Helical" evidence="7">
    <location>
        <begin position="101"/>
        <end position="118"/>
    </location>
</feature>
<dbReference type="SUPFAM" id="SSF103473">
    <property type="entry name" value="MFS general substrate transporter"/>
    <property type="match status" value="1"/>
</dbReference>
<keyword evidence="3 7" id="KW-0812">Transmembrane</keyword>
<dbReference type="Pfam" id="PF07690">
    <property type="entry name" value="MFS_1"/>
    <property type="match status" value="1"/>
</dbReference>
<dbReference type="AlphaFoldDB" id="A0AAD4I102"/>
<feature type="transmembrane region" description="Helical" evidence="7">
    <location>
        <begin position="397"/>
        <end position="419"/>
    </location>
</feature>
<sequence>MADSPAEKTFRGDETGSTDEKITTTNVEDSAAQRQQAPEFIRNLTPEEREHLEKRLKRKIDIRLLPAIIIMYIMNYIDRNNIAAARLAGLERDLKLSSTEFQTAVSILFVGYLLMQIPSNPFLNKFGKPAIYLPACMIVWGIISALTAVCTNAAGLLANRFFLGVVEAAYFPGCLYYLSCWYTRKELGFRTAVLYSGALISGAFSGLISAGVTWGMDGARGLGAWQWLFIIEGAATVVVAFACYFVLPNFPRTTTWLTDEERTLAVWRLQEDIGEDDWVNSEEQTFWQGAKLAFTDPKTYILLVMLFCIVASGTVTNFFPTVVNTLKGALSDQNKNSNVITLLLTAPPYVLGVIATYLNATHADKTGERYWHVTVPMWVAVVAYIIAATTTHVAPRYLSMMLMVPSVYSGFVVGLAWISNTMPRPPAKRAAALAFINARGSAYTVAMIVNCVTAFIAVCAATVMRAVLVRLNKKLDAGIWVEGAINGVPGQGAANGFRFKV</sequence>
<keyword evidence="4 7" id="KW-1133">Transmembrane helix</keyword>
<organism evidence="9 10">
    <name type="scientific">Staphylotrichum longicolle</name>
    <dbReference type="NCBI Taxonomy" id="669026"/>
    <lineage>
        <taxon>Eukaryota</taxon>
        <taxon>Fungi</taxon>
        <taxon>Dikarya</taxon>
        <taxon>Ascomycota</taxon>
        <taxon>Pezizomycotina</taxon>
        <taxon>Sordariomycetes</taxon>
        <taxon>Sordariomycetidae</taxon>
        <taxon>Sordariales</taxon>
        <taxon>Chaetomiaceae</taxon>
        <taxon>Staphylotrichum</taxon>
    </lineage>
</organism>
<feature type="transmembrane region" description="Helical" evidence="7">
    <location>
        <begin position="192"/>
        <end position="212"/>
    </location>
</feature>
<dbReference type="GO" id="GO:0016020">
    <property type="term" value="C:membrane"/>
    <property type="evidence" value="ECO:0007669"/>
    <property type="project" value="UniProtKB-SubCell"/>
</dbReference>
<dbReference type="EMBL" id="JAHCVI010000002">
    <property type="protein sequence ID" value="KAG7288528.1"/>
    <property type="molecule type" value="Genomic_DNA"/>
</dbReference>
<keyword evidence="10" id="KW-1185">Reference proteome</keyword>
<feature type="transmembrane region" description="Helical" evidence="7">
    <location>
        <begin position="161"/>
        <end position="180"/>
    </location>
</feature>
<accession>A0AAD4I102</accession>
<evidence type="ECO:0000256" key="6">
    <source>
        <dbReference type="SAM" id="MobiDB-lite"/>
    </source>
</evidence>
<dbReference type="InterPro" id="IPR020846">
    <property type="entry name" value="MFS_dom"/>
</dbReference>
<feature type="transmembrane region" description="Helical" evidence="7">
    <location>
        <begin position="130"/>
        <end position="155"/>
    </location>
</feature>
<feature type="transmembrane region" description="Helical" evidence="7">
    <location>
        <begin position="300"/>
        <end position="319"/>
    </location>
</feature>
<feature type="transmembrane region" description="Helical" evidence="7">
    <location>
        <begin position="370"/>
        <end position="391"/>
    </location>
</feature>
<protein>
    <recommendedName>
        <fullName evidence="8">Major facilitator superfamily (MFS) profile domain-containing protein</fullName>
    </recommendedName>
</protein>
<comment type="caution">
    <text evidence="9">The sequence shown here is derived from an EMBL/GenBank/DDBJ whole genome shotgun (WGS) entry which is preliminary data.</text>
</comment>
<feature type="domain" description="Major facilitator superfamily (MFS) profile" evidence="8">
    <location>
        <begin position="64"/>
        <end position="501"/>
    </location>
</feature>
<dbReference type="InterPro" id="IPR011701">
    <property type="entry name" value="MFS"/>
</dbReference>
<keyword evidence="2" id="KW-0813">Transport</keyword>
<evidence type="ECO:0000313" key="9">
    <source>
        <dbReference type="EMBL" id="KAG7288528.1"/>
    </source>
</evidence>
<keyword evidence="5 7" id="KW-0472">Membrane</keyword>
<evidence type="ECO:0000256" key="5">
    <source>
        <dbReference type="ARBA" id="ARBA00023136"/>
    </source>
</evidence>
<dbReference type="PANTHER" id="PTHR43791:SF92">
    <property type="entry name" value="AGL026WP"/>
    <property type="match status" value="1"/>
</dbReference>
<dbReference type="FunFam" id="1.20.1250.20:FF:000057">
    <property type="entry name" value="MFS general substrate transporter"/>
    <property type="match status" value="1"/>
</dbReference>
<evidence type="ECO:0000256" key="1">
    <source>
        <dbReference type="ARBA" id="ARBA00004141"/>
    </source>
</evidence>
<feature type="region of interest" description="Disordered" evidence="6">
    <location>
        <begin position="1"/>
        <end position="36"/>
    </location>
</feature>
<reference evidence="9" key="1">
    <citation type="submission" date="2023-02" db="EMBL/GenBank/DDBJ databases">
        <authorList>
            <person name="Palmer J.M."/>
        </authorList>
    </citation>
    <scope>NUCLEOTIDE SEQUENCE</scope>
    <source>
        <strain evidence="9">FW57</strain>
    </source>
</reference>
<feature type="compositionally biased region" description="Polar residues" evidence="6">
    <location>
        <begin position="23"/>
        <end position="36"/>
    </location>
</feature>
<evidence type="ECO:0000259" key="8">
    <source>
        <dbReference type="PROSITE" id="PS50850"/>
    </source>
</evidence>